<dbReference type="Pfam" id="PF02472">
    <property type="entry name" value="ExbD"/>
    <property type="match status" value="1"/>
</dbReference>
<dbReference type="AlphaFoldDB" id="A9D963"/>
<dbReference type="eggNOG" id="COG0848">
    <property type="taxonomic scope" value="Bacteria"/>
</dbReference>
<evidence type="ECO:0000256" key="2">
    <source>
        <dbReference type="ARBA" id="ARBA00005811"/>
    </source>
</evidence>
<keyword evidence="6 8" id="KW-0472">Membrane</keyword>
<dbReference type="EMBL" id="ABIA03000002">
    <property type="protein sequence ID" value="EDQ32863.1"/>
    <property type="molecule type" value="Genomic_DNA"/>
</dbReference>
<sequence>MQVDLPVRRQSRLSLTPLIDVIFLLLLFFMLTSTFSRYSEISLAGGGSGEASAASRPDVILSVAEGELKLNGNLEPLASVADRLGELKDAGAERLLIIVSPHAVAQDFVSVMAEVNRSGMPATVARQQR</sequence>
<dbReference type="HOGENOM" id="CLU_085305_3_5_5"/>
<keyword evidence="4 7" id="KW-0812">Transmembrane</keyword>
<comment type="subcellular location">
    <subcellularLocation>
        <location evidence="1">Cell membrane</location>
        <topology evidence="1">Single-pass membrane protein</topology>
    </subcellularLocation>
    <subcellularLocation>
        <location evidence="7">Cell membrane</location>
        <topology evidence="7">Single-pass type II membrane protein</topology>
    </subcellularLocation>
</comment>
<dbReference type="GO" id="GO:0022857">
    <property type="term" value="F:transmembrane transporter activity"/>
    <property type="evidence" value="ECO:0007669"/>
    <property type="project" value="InterPro"/>
</dbReference>
<evidence type="ECO:0000313" key="9">
    <source>
        <dbReference type="EMBL" id="EDQ32863.1"/>
    </source>
</evidence>
<evidence type="ECO:0000256" key="7">
    <source>
        <dbReference type="RuleBase" id="RU003879"/>
    </source>
</evidence>
<organism evidence="9 10">
    <name type="scientific">Hoeflea phototrophica (strain DSM 17068 / NCIMB 14078 / DFL-43)</name>
    <dbReference type="NCBI Taxonomy" id="411684"/>
    <lineage>
        <taxon>Bacteria</taxon>
        <taxon>Pseudomonadati</taxon>
        <taxon>Pseudomonadota</taxon>
        <taxon>Alphaproteobacteria</taxon>
        <taxon>Hyphomicrobiales</taxon>
        <taxon>Rhizobiaceae</taxon>
        <taxon>Hoeflea</taxon>
    </lineage>
</organism>
<dbReference type="GO" id="GO:0015031">
    <property type="term" value="P:protein transport"/>
    <property type="evidence" value="ECO:0007669"/>
    <property type="project" value="UniProtKB-KW"/>
</dbReference>
<comment type="similarity">
    <text evidence="2 7">Belongs to the ExbD/TolR family.</text>
</comment>
<reference evidence="9 10" key="2">
    <citation type="submission" date="2012-06" db="EMBL/GenBank/DDBJ databases">
        <authorList>
            <person name="Fiebig A."/>
        </authorList>
    </citation>
    <scope>NUCLEOTIDE SEQUENCE [LARGE SCALE GENOMIC DNA]</scope>
    <source>
        <strain evidence="9 10">DFL-43</strain>
    </source>
</reference>
<evidence type="ECO:0000256" key="1">
    <source>
        <dbReference type="ARBA" id="ARBA00004162"/>
    </source>
</evidence>
<dbReference type="Proteomes" id="UP000004291">
    <property type="component" value="Chromosome"/>
</dbReference>
<keyword evidence="7" id="KW-0653">Protein transport</keyword>
<proteinExistence type="inferred from homology"/>
<protein>
    <submittedName>
        <fullName evidence="9">Biopolymer transport protein ExbD/TolR</fullName>
    </submittedName>
</protein>
<dbReference type="STRING" id="411684.HPDFL43_07939"/>
<evidence type="ECO:0000256" key="3">
    <source>
        <dbReference type="ARBA" id="ARBA00022475"/>
    </source>
</evidence>
<keyword evidence="5 8" id="KW-1133">Transmembrane helix</keyword>
<reference evidence="9 10" key="1">
    <citation type="submission" date="2007-10" db="EMBL/GenBank/DDBJ databases">
        <authorList>
            <person name="Wagner-Dobler I."/>
            <person name="Ferriera S."/>
            <person name="Johnson J."/>
            <person name="Kravitz S."/>
            <person name="Beeson K."/>
            <person name="Sutton G."/>
            <person name="Rogers Y.-H."/>
            <person name="Friedman R."/>
            <person name="Frazier M."/>
            <person name="Venter J.C."/>
        </authorList>
    </citation>
    <scope>NUCLEOTIDE SEQUENCE [LARGE SCALE GENOMIC DNA]</scope>
    <source>
        <strain evidence="9 10">DFL-43</strain>
    </source>
</reference>
<dbReference type="PANTHER" id="PTHR30558:SF3">
    <property type="entry name" value="BIOPOLYMER TRANSPORT PROTEIN EXBD-RELATED"/>
    <property type="match status" value="1"/>
</dbReference>
<accession>A9D963</accession>
<evidence type="ECO:0000256" key="8">
    <source>
        <dbReference type="SAM" id="Phobius"/>
    </source>
</evidence>
<evidence type="ECO:0000256" key="4">
    <source>
        <dbReference type="ARBA" id="ARBA00022692"/>
    </source>
</evidence>
<gene>
    <name evidence="9" type="ORF">HPDFL43_07939</name>
</gene>
<dbReference type="InterPro" id="IPR003400">
    <property type="entry name" value="ExbD"/>
</dbReference>
<feature type="transmembrane region" description="Helical" evidence="8">
    <location>
        <begin position="12"/>
        <end position="31"/>
    </location>
</feature>
<dbReference type="RefSeq" id="WP_007197367.1">
    <property type="nucleotide sequence ID" value="NZ_CM002917.1"/>
</dbReference>
<dbReference type="GO" id="GO:0005886">
    <property type="term" value="C:plasma membrane"/>
    <property type="evidence" value="ECO:0007669"/>
    <property type="project" value="UniProtKB-SubCell"/>
</dbReference>
<name>A9D963_HOEPD</name>
<keyword evidence="7" id="KW-0813">Transport</keyword>
<evidence type="ECO:0000313" key="10">
    <source>
        <dbReference type="Proteomes" id="UP000004291"/>
    </source>
</evidence>
<evidence type="ECO:0000256" key="5">
    <source>
        <dbReference type="ARBA" id="ARBA00022989"/>
    </source>
</evidence>
<evidence type="ECO:0000256" key="6">
    <source>
        <dbReference type="ARBA" id="ARBA00023136"/>
    </source>
</evidence>
<dbReference type="PANTHER" id="PTHR30558">
    <property type="entry name" value="EXBD MEMBRANE COMPONENT OF PMF-DRIVEN MACROMOLECULE IMPORT SYSTEM"/>
    <property type="match status" value="1"/>
</dbReference>
<comment type="caution">
    <text evidence="9">The sequence shown here is derived from an EMBL/GenBank/DDBJ whole genome shotgun (WGS) entry which is preliminary data.</text>
</comment>
<keyword evidence="3" id="KW-1003">Cell membrane</keyword>
<keyword evidence="10" id="KW-1185">Reference proteome</keyword>